<keyword evidence="1" id="KW-0732">Signal</keyword>
<dbReference type="RefSeq" id="WP_109768103.1">
    <property type="nucleotide sequence ID" value="NZ_QFWV02000002.1"/>
</dbReference>
<organism evidence="3 4">
    <name type="scientific">Oceaniradius stylonematis</name>
    <dbReference type="NCBI Taxonomy" id="2184161"/>
    <lineage>
        <taxon>Bacteria</taxon>
        <taxon>Pseudomonadati</taxon>
        <taxon>Pseudomonadota</taxon>
        <taxon>Alphaproteobacteria</taxon>
        <taxon>Hyphomicrobiales</taxon>
        <taxon>Ahrensiaceae</taxon>
        <taxon>Oceaniradius</taxon>
    </lineage>
</organism>
<evidence type="ECO:0000313" key="4">
    <source>
        <dbReference type="Proteomes" id="UP000246132"/>
    </source>
</evidence>
<dbReference type="EMBL" id="QFWV02000002">
    <property type="protein sequence ID" value="RKF08298.1"/>
    <property type="molecule type" value="Genomic_DNA"/>
</dbReference>
<dbReference type="OrthoDB" id="9808689at2"/>
<comment type="caution">
    <text evidence="3">The sequence shown here is derived from an EMBL/GenBank/DDBJ whole genome shotgun (WGS) entry which is preliminary data.</text>
</comment>
<dbReference type="Proteomes" id="UP000246132">
    <property type="component" value="Unassembled WGS sequence"/>
</dbReference>
<evidence type="ECO:0000256" key="1">
    <source>
        <dbReference type="SAM" id="SignalP"/>
    </source>
</evidence>
<proteinExistence type="predicted"/>
<reference evidence="3 4" key="1">
    <citation type="journal article" date="2018" name="Int. J. Syst. Bacteriol.">
        <title>Oceaniradius stylonemae gen. nov., sp. nov., isolated from a red alga, Stylonema cornu-cervi.</title>
        <authorList>
            <person name="Jeong S."/>
        </authorList>
    </citation>
    <scope>NUCLEOTIDE SEQUENCE [LARGE SCALE GENOMIC DNA]</scope>
    <source>
        <strain evidence="3 4">StC1</strain>
    </source>
</reference>
<dbReference type="InterPro" id="IPR005586">
    <property type="entry name" value="ABC_trans_aux"/>
</dbReference>
<keyword evidence="4" id="KW-1185">Reference proteome</keyword>
<dbReference type="AlphaFoldDB" id="A0A3A8AFY5"/>
<evidence type="ECO:0000259" key="2">
    <source>
        <dbReference type="Pfam" id="PF03886"/>
    </source>
</evidence>
<sequence>MSEPGRRPLRLPRSIAVLLVSAGLVQGCAALGGTAEPPDTFDLVAPRDVSAGPVRRGTQILIAEPGAVQALDSQNIVVETAPFAIQYLGDAQWGDRLPRLVQRRLAESFDRADRFDGVGLPGQGLAIDYQIVTNIAEFGIDIPAAAARIEIEVKLLDDRSGVVAADRRFAASVPVSRTGSPDDYVAALNAAFAGVATEIVAWSADLI</sequence>
<dbReference type="PROSITE" id="PS51257">
    <property type="entry name" value="PROKAR_LIPOPROTEIN"/>
    <property type="match status" value="1"/>
</dbReference>
<protein>
    <submittedName>
        <fullName evidence="3">ABC transporter</fullName>
    </submittedName>
</protein>
<dbReference type="SUPFAM" id="SSF159594">
    <property type="entry name" value="XCC0632-like"/>
    <property type="match status" value="1"/>
</dbReference>
<dbReference type="Pfam" id="PF03886">
    <property type="entry name" value="ABC_trans_aux"/>
    <property type="match status" value="1"/>
</dbReference>
<dbReference type="Gene3D" id="3.40.50.10610">
    <property type="entry name" value="ABC-type transport auxiliary lipoprotein component"/>
    <property type="match status" value="1"/>
</dbReference>
<name>A0A3A8AFY5_9HYPH</name>
<feature type="domain" description="ABC-type transport auxiliary lipoprotein component" evidence="2">
    <location>
        <begin position="49"/>
        <end position="200"/>
    </location>
</feature>
<feature type="signal peptide" evidence="1">
    <location>
        <begin position="1"/>
        <end position="29"/>
    </location>
</feature>
<feature type="chain" id="PRO_5018553799" evidence="1">
    <location>
        <begin position="30"/>
        <end position="207"/>
    </location>
</feature>
<evidence type="ECO:0000313" key="3">
    <source>
        <dbReference type="EMBL" id="RKF08298.1"/>
    </source>
</evidence>
<gene>
    <name evidence="3" type="ORF">DEM25_003165</name>
</gene>
<accession>A0A3A8AFY5</accession>